<protein>
    <submittedName>
        <fullName evidence="1">Uncharacterized protein</fullName>
    </submittedName>
</protein>
<evidence type="ECO:0000313" key="1">
    <source>
        <dbReference type="EMBL" id="APU01394.1"/>
    </source>
</evidence>
<dbReference type="EMBL" id="KY290955">
    <property type="protein sequence ID" value="APU01394.1"/>
    <property type="molecule type" value="Genomic_DNA"/>
</dbReference>
<organism evidence="1 2">
    <name type="scientific">Aeromonas phage 65.2</name>
    <dbReference type="NCBI Taxonomy" id="1932896"/>
    <lineage>
        <taxon>Viruses</taxon>
        <taxon>Duplodnaviria</taxon>
        <taxon>Heunggongvirae</taxon>
        <taxon>Uroviricota</taxon>
        <taxon>Caudoviricetes</taxon>
        <taxon>Pantevenvirales</taxon>
        <taxon>Straboviridae</taxon>
        <taxon>Emmerichvirinae</taxon>
        <taxon>Ishigurovirus</taxon>
        <taxon>Ishigurovirus osborne</taxon>
    </lineage>
</organism>
<dbReference type="Proteomes" id="UP000225215">
    <property type="component" value="Segment"/>
</dbReference>
<evidence type="ECO:0000313" key="2">
    <source>
        <dbReference type="Proteomes" id="UP000225215"/>
    </source>
</evidence>
<sequence>MKFRFKSDIEKQQFLNMDQIYEIGDNPNHTIVDYLDKYGYDEFYLVSVDYQEDKFVIDMEPETPVELESLFYHFSSSDISNFLTMVE</sequence>
<proteinExistence type="predicted"/>
<reference evidence="1 2" key="1">
    <citation type="journal article" date="2017" name="Sci. Rep.">
        <title>Characterization and diversity of phages infecting Aeromonas salmonicida subsp. salmonicida.</title>
        <authorList>
            <person name="Vincent A.T."/>
            <person name="Paquet V.E."/>
            <person name="Bernatchez A."/>
            <person name="Tremblay D.M."/>
            <person name="Moineau S."/>
            <person name="Charette S.J."/>
        </authorList>
    </citation>
    <scope>NUCLEOTIDE SEQUENCE [LARGE SCALE GENOMIC DNA]</scope>
</reference>
<name>A0A219YBK2_9CAUD</name>
<accession>A0A219YBK2</accession>